<dbReference type="PROSITE" id="PS50931">
    <property type="entry name" value="HTH_LYSR"/>
    <property type="match status" value="1"/>
</dbReference>
<dbReference type="InterPro" id="IPR036390">
    <property type="entry name" value="WH_DNA-bd_sf"/>
</dbReference>
<dbReference type="PANTHER" id="PTHR30126">
    <property type="entry name" value="HTH-TYPE TRANSCRIPTIONAL REGULATOR"/>
    <property type="match status" value="1"/>
</dbReference>
<dbReference type="SUPFAM" id="SSF53850">
    <property type="entry name" value="Periplasmic binding protein-like II"/>
    <property type="match status" value="1"/>
</dbReference>
<evidence type="ECO:0000256" key="2">
    <source>
        <dbReference type="ARBA" id="ARBA00023015"/>
    </source>
</evidence>
<evidence type="ECO:0000259" key="5">
    <source>
        <dbReference type="PROSITE" id="PS50931"/>
    </source>
</evidence>
<dbReference type="InterPro" id="IPR000847">
    <property type="entry name" value="LysR_HTH_N"/>
</dbReference>
<comment type="caution">
    <text evidence="6">The sequence shown here is derived from an EMBL/GenBank/DDBJ whole genome shotgun (WGS) entry which is preliminary data.</text>
</comment>
<dbReference type="Pfam" id="PF03466">
    <property type="entry name" value="LysR_substrate"/>
    <property type="match status" value="1"/>
</dbReference>
<dbReference type="EMBL" id="JABWCS010000207">
    <property type="protein sequence ID" value="NUU61271.1"/>
    <property type="molecule type" value="Genomic_DNA"/>
</dbReference>
<accession>A0A850ETJ9</accession>
<evidence type="ECO:0000256" key="4">
    <source>
        <dbReference type="ARBA" id="ARBA00023163"/>
    </source>
</evidence>
<dbReference type="SUPFAM" id="SSF46785">
    <property type="entry name" value="Winged helix' DNA-binding domain"/>
    <property type="match status" value="1"/>
</dbReference>
<protein>
    <submittedName>
        <fullName evidence="6">LysR family transcriptional regulator</fullName>
    </submittedName>
</protein>
<dbReference type="AlphaFoldDB" id="A0A850ETJ9"/>
<keyword evidence="4" id="KW-0804">Transcription</keyword>
<dbReference type="InterPro" id="IPR036388">
    <property type="entry name" value="WH-like_DNA-bd_sf"/>
</dbReference>
<reference evidence="6" key="1">
    <citation type="submission" date="2020-06" db="EMBL/GenBank/DDBJ databases">
        <title>Paenibacillus sp. nov., isolated from soil.</title>
        <authorList>
            <person name="Seo Y.L."/>
        </authorList>
    </citation>
    <scope>NUCLEOTIDE SEQUENCE [LARGE SCALE GENOMIC DNA]</scope>
    <source>
        <strain evidence="6">JW14</strain>
    </source>
</reference>
<dbReference type="GO" id="GO:0003700">
    <property type="term" value="F:DNA-binding transcription factor activity"/>
    <property type="evidence" value="ECO:0007669"/>
    <property type="project" value="InterPro"/>
</dbReference>
<evidence type="ECO:0000256" key="3">
    <source>
        <dbReference type="ARBA" id="ARBA00023125"/>
    </source>
</evidence>
<dbReference type="Gene3D" id="1.10.10.10">
    <property type="entry name" value="Winged helix-like DNA-binding domain superfamily/Winged helix DNA-binding domain"/>
    <property type="match status" value="1"/>
</dbReference>
<sequence length="298" mass="33601">MNLNLIKLQIVELLDKHKKITPVADALGLKQPTVTYHLKNLEEQLGEKLFEPRMDKMILTESGRAFLHYAVKINSLAAEAQRVVKEFGNAGRGTLKIGASYVPATYLLPGILGEFSERHPRTTISLTVKLSLVIKEMLLNHEIDIGILSTERFEQPGLLSTSLCEDELVLVFSPEHPLASRSVLQPAEIASASFILHDMESSTRQLTNKWFQQGGFTPRASLLLDSLEGIKQSLLGGKHVSFISRMAVEDEVSRGKLIMRSIPNYPFQRHIFCSYHRERFFSPLMGLFMDLLRSREQG</sequence>
<keyword evidence="7" id="KW-1185">Reference proteome</keyword>
<evidence type="ECO:0000313" key="7">
    <source>
        <dbReference type="Proteomes" id="UP000564806"/>
    </source>
</evidence>
<dbReference type="RefSeq" id="WP_175371811.1">
    <property type="nucleotide sequence ID" value="NZ_JABWCS010000207.1"/>
</dbReference>
<dbReference type="Gene3D" id="3.40.190.290">
    <property type="match status" value="1"/>
</dbReference>
<feature type="domain" description="HTH lysR-type" evidence="5">
    <location>
        <begin position="1"/>
        <end position="60"/>
    </location>
</feature>
<dbReference type="Proteomes" id="UP000564806">
    <property type="component" value="Unassembled WGS sequence"/>
</dbReference>
<gene>
    <name evidence="6" type="ORF">HPT30_13030</name>
</gene>
<dbReference type="PANTHER" id="PTHR30126:SF39">
    <property type="entry name" value="HTH-TYPE TRANSCRIPTIONAL REGULATOR CYSL"/>
    <property type="match status" value="1"/>
</dbReference>
<keyword evidence="3" id="KW-0238">DNA-binding</keyword>
<evidence type="ECO:0000313" key="6">
    <source>
        <dbReference type="EMBL" id="NUU61271.1"/>
    </source>
</evidence>
<dbReference type="InterPro" id="IPR005119">
    <property type="entry name" value="LysR_subst-bd"/>
</dbReference>
<organism evidence="6 7">
    <name type="scientific">Paenibacillus agri</name>
    <dbReference type="NCBI Taxonomy" id="2744309"/>
    <lineage>
        <taxon>Bacteria</taxon>
        <taxon>Bacillati</taxon>
        <taxon>Bacillota</taxon>
        <taxon>Bacilli</taxon>
        <taxon>Bacillales</taxon>
        <taxon>Paenibacillaceae</taxon>
        <taxon>Paenibacillus</taxon>
    </lineage>
</organism>
<keyword evidence="2" id="KW-0805">Transcription regulation</keyword>
<dbReference type="GO" id="GO:0000976">
    <property type="term" value="F:transcription cis-regulatory region binding"/>
    <property type="evidence" value="ECO:0007669"/>
    <property type="project" value="TreeGrafter"/>
</dbReference>
<dbReference type="Pfam" id="PF00126">
    <property type="entry name" value="HTH_1"/>
    <property type="match status" value="1"/>
</dbReference>
<comment type="similarity">
    <text evidence="1">Belongs to the LysR transcriptional regulatory family.</text>
</comment>
<name>A0A850ETJ9_9BACL</name>
<evidence type="ECO:0000256" key="1">
    <source>
        <dbReference type="ARBA" id="ARBA00009437"/>
    </source>
</evidence>
<proteinExistence type="inferred from homology"/>